<dbReference type="Proteomes" id="UP000830768">
    <property type="component" value="Chromosome 13"/>
</dbReference>
<reference evidence="1" key="1">
    <citation type="submission" date="2021-11" db="EMBL/GenBank/DDBJ databases">
        <title>Fusarium solani-melongenae Genome sequencing and assembly.</title>
        <authorList>
            <person name="Xie S."/>
            <person name="Huang L."/>
            <person name="Zhang X."/>
        </authorList>
    </citation>
    <scope>NUCLEOTIDE SEQUENCE</scope>
    <source>
        <strain evidence="1">CRI 24-3</strain>
    </source>
</reference>
<name>A0ACD3ZSB9_FUSSC</name>
<accession>A0ACD3ZSB9</accession>
<sequence>MTELTHGNPSCDVCFDFKFSPQRSRHRFGRRWRDTPGLNFSTKQIQHLERSGAEACGLCAFIVKAVSYFEMLPTDDSTVHLFITEAGAVAVFSPSLSITMQIYTPIDQPITWEGLVNNHEMSLYAGSQEAYIFIESCLARCARHSSCYPPTRDVPTRLIDVGSLNDTEVRLVETTSTAEYRYVALSYCWGKSEVVKTISTNYRIMQQGINVSRLPRTIQDAIEVTRKLKQRHLWVDAICIIQDSLSDWEYESARMASVYRDAYLTIAIGTASSATEGFLHHRHLAASQKPPFRAECQYGKGEKFILGARVIPDKAAHTQQRDGGEELPLYLRGWTLQESQLSRRVLTYTEEELWWMCLEESRCECDTLSKAEERSWGVSSGFKSLLSIDNSDQAFEHWHLTVDRYLSRELTNSMDKLPAISGIARVIQDITQSEYLAGIWSENLSFDLAWAAASAEMLSWSSERFVLSQYRGPTFSWVSIDEKVLWERLWGWVPASPFALIQAESNVVGKNPLGVVKSAHITLRGLTLATTLRLAPMRNRKQSLTYYVRRGARYLHMYADTALETFELVTQGVVERSVRRSPVGSSKHPATSESPVLLLFLGHGQGLWPDDEGEGIEKRKALRIYLVLGKSPVDATMYERIGRVRESYRDVKALDSLEGLEDLRQFMEKTITII</sequence>
<dbReference type="EMBL" id="CP090041">
    <property type="protein sequence ID" value="UPL03976.1"/>
    <property type="molecule type" value="Genomic_DNA"/>
</dbReference>
<gene>
    <name evidence="1" type="ORF">LCI18_014910</name>
</gene>
<organism evidence="1 2">
    <name type="scientific">Fusarium solani subsp. cucurbitae</name>
    <name type="common">Neocosmosporum cucurbitae</name>
    <dbReference type="NCBI Taxonomy" id="2747967"/>
    <lineage>
        <taxon>Eukaryota</taxon>
        <taxon>Fungi</taxon>
        <taxon>Dikarya</taxon>
        <taxon>Ascomycota</taxon>
        <taxon>Pezizomycotina</taxon>
        <taxon>Sordariomycetes</taxon>
        <taxon>Hypocreomycetidae</taxon>
        <taxon>Hypocreales</taxon>
        <taxon>Nectriaceae</taxon>
        <taxon>Fusarium</taxon>
        <taxon>Fusarium solani species complex</taxon>
    </lineage>
</organism>
<keyword evidence="2" id="KW-1185">Reference proteome</keyword>
<proteinExistence type="predicted"/>
<evidence type="ECO:0000313" key="1">
    <source>
        <dbReference type="EMBL" id="UPL03976.1"/>
    </source>
</evidence>
<evidence type="ECO:0000313" key="2">
    <source>
        <dbReference type="Proteomes" id="UP000830768"/>
    </source>
</evidence>
<protein>
    <submittedName>
        <fullName evidence="1">Uncharacterized protein</fullName>
    </submittedName>
</protein>